<gene>
    <name evidence="1" type="ORF">LCL61_17910</name>
</gene>
<evidence type="ECO:0000313" key="2">
    <source>
        <dbReference type="Proteomes" id="UP001456344"/>
    </source>
</evidence>
<proteinExistence type="predicted"/>
<sequence>MKRSFRVRGWSRPTTVAAVVRSPAWTPQWRLRENPFVQWQRRCYALYLWHWPVLVYYLVARDGEEVGLRGGAVIIALAFVLAVLTHHLVEKPVRCPGDGHGARGVR</sequence>
<protein>
    <submittedName>
        <fullName evidence="1">Uncharacterized protein</fullName>
    </submittedName>
</protein>
<accession>A0ACD5BDD1</accession>
<dbReference type="Proteomes" id="UP001456344">
    <property type="component" value="Chromosome"/>
</dbReference>
<organism evidence="1 2">
    <name type="scientific">Amycolatopsis coloradensis</name>
    <dbReference type="NCBI Taxonomy" id="76021"/>
    <lineage>
        <taxon>Bacteria</taxon>
        <taxon>Bacillati</taxon>
        <taxon>Actinomycetota</taxon>
        <taxon>Actinomycetes</taxon>
        <taxon>Pseudonocardiales</taxon>
        <taxon>Pseudonocardiaceae</taxon>
        <taxon>Amycolatopsis</taxon>
    </lineage>
</organism>
<name>A0ACD5BDD1_9PSEU</name>
<dbReference type="EMBL" id="CP150484">
    <property type="protein sequence ID" value="WYW17427.1"/>
    <property type="molecule type" value="Genomic_DNA"/>
</dbReference>
<evidence type="ECO:0000313" key="1">
    <source>
        <dbReference type="EMBL" id="WYW17427.1"/>
    </source>
</evidence>
<reference evidence="1" key="1">
    <citation type="submission" date="2023-10" db="EMBL/GenBank/DDBJ databases">
        <title>Whole genome sequencing of actinobacterial strain Amycolatopsis sp. (BCA-696) identifies the underlying plant growth-promoting genes.</title>
        <authorList>
            <person name="Gandham P."/>
            <person name="Vadla N."/>
            <person name="Saji A."/>
            <person name="Srinivas V."/>
            <person name="Ruperao P."/>
            <person name="Selvanayagam S."/>
            <person name="Saxena R.K."/>
            <person name="Rathore A."/>
            <person name="Gopalakrishnan S."/>
            <person name="Thakur V."/>
        </authorList>
    </citation>
    <scope>NUCLEOTIDE SEQUENCE</scope>
    <source>
        <strain evidence="1">BCA-696</strain>
    </source>
</reference>
<keyword evidence="2" id="KW-1185">Reference proteome</keyword>